<dbReference type="EMBL" id="KN833039">
    <property type="protein sequence ID" value="KIM76026.1"/>
    <property type="molecule type" value="Genomic_DNA"/>
</dbReference>
<organism evidence="1 2">
    <name type="scientific">Piloderma croceum (strain F 1598)</name>
    <dbReference type="NCBI Taxonomy" id="765440"/>
    <lineage>
        <taxon>Eukaryota</taxon>
        <taxon>Fungi</taxon>
        <taxon>Dikarya</taxon>
        <taxon>Basidiomycota</taxon>
        <taxon>Agaricomycotina</taxon>
        <taxon>Agaricomycetes</taxon>
        <taxon>Agaricomycetidae</taxon>
        <taxon>Atheliales</taxon>
        <taxon>Atheliaceae</taxon>
        <taxon>Piloderma</taxon>
    </lineage>
</organism>
<evidence type="ECO:0000313" key="2">
    <source>
        <dbReference type="Proteomes" id="UP000054166"/>
    </source>
</evidence>
<dbReference type="OrthoDB" id="163438at2759"/>
<gene>
    <name evidence="1" type="ORF">PILCRDRAFT_13068</name>
</gene>
<evidence type="ECO:0000313" key="1">
    <source>
        <dbReference type="EMBL" id="KIM76026.1"/>
    </source>
</evidence>
<dbReference type="HOGENOM" id="CLU_164899_0_0_1"/>
<proteinExistence type="predicted"/>
<reference evidence="2" key="2">
    <citation type="submission" date="2015-01" db="EMBL/GenBank/DDBJ databases">
        <title>Evolutionary Origins and Diversification of the Mycorrhizal Mutualists.</title>
        <authorList>
            <consortium name="DOE Joint Genome Institute"/>
            <consortium name="Mycorrhizal Genomics Consortium"/>
            <person name="Kohler A."/>
            <person name="Kuo A."/>
            <person name="Nagy L.G."/>
            <person name="Floudas D."/>
            <person name="Copeland A."/>
            <person name="Barry K.W."/>
            <person name="Cichocki N."/>
            <person name="Veneault-Fourrey C."/>
            <person name="LaButti K."/>
            <person name="Lindquist E.A."/>
            <person name="Lipzen A."/>
            <person name="Lundell T."/>
            <person name="Morin E."/>
            <person name="Murat C."/>
            <person name="Riley R."/>
            <person name="Ohm R."/>
            <person name="Sun H."/>
            <person name="Tunlid A."/>
            <person name="Henrissat B."/>
            <person name="Grigoriev I.V."/>
            <person name="Hibbett D.S."/>
            <person name="Martin F."/>
        </authorList>
    </citation>
    <scope>NUCLEOTIDE SEQUENCE [LARGE SCALE GENOMIC DNA]</scope>
    <source>
        <strain evidence="2">F 1598</strain>
    </source>
</reference>
<keyword evidence="2" id="KW-1185">Reference proteome</keyword>
<reference evidence="1 2" key="1">
    <citation type="submission" date="2014-04" db="EMBL/GenBank/DDBJ databases">
        <authorList>
            <consortium name="DOE Joint Genome Institute"/>
            <person name="Kuo A."/>
            <person name="Tarkka M."/>
            <person name="Buscot F."/>
            <person name="Kohler A."/>
            <person name="Nagy L.G."/>
            <person name="Floudas D."/>
            <person name="Copeland A."/>
            <person name="Barry K.W."/>
            <person name="Cichocki N."/>
            <person name="Veneault-Fourrey C."/>
            <person name="LaButti K."/>
            <person name="Lindquist E.A."/>
            <person name="Lipzen A."/>
            <person name="Lundell T."/>
            <person name="Morin E."/>
            <person name="Murat C."/>
            <person name="Sun H."/>
            <person name="Tunlid A."/>
            <person name="Henrissat B."/>
            <person name="Grigoriev I.V."/>
            <person name="Hibbett D.S."/>
            <person name="Martin F."/>
            <person name="Nordberg H.P."/>
            <person name="Cantor M.N."/>
            <person name="Hua S.X."/>
        </authorList>
    </citation>
    <scope>NUCLEOTIDE SEQUENCE [LARGE SCALE GENOMIC DNA]</scope>
    <source>
        <strain evidence="1 2">F 1598</strain>
    </source>
</reference>
<accession>A0A0C3F809</accession>
<dbReference type="STRING" id="765440.A0A0C3F809"/>
<protein>
    <submittedName>
        <fullName evidence="1">Uncharacterized protein</fullName>
    </submittedName>
</protein>
<dbReference type="Proteomes" id="UP000054166">
    <property type="component" value="Unassembled WGS sequence"/>
</dbReference>
<dbReference type="AlphaFoldDB" id="A0A0C3F809"/>
<name>A0A0C3F809_PILCF</name>
<sequence>MAAQKLSSLPVVNVADGVTNHTNTILNQMSLVTSLSSLLDKVGILVKIGDEVAKIHPYVNFAWQVLSVGFKVVQAQQHRDENILKLVTTMEDTYSFVASTNKLKNQSILQDIVNQILNQTIQCGYFIQQYAQ</sequence>
<dbReference type="InParanoid" id="A0A0C3F809"/>